<evidence type="ECO:0000313" key="7">
    <source>
        <dbReference type="EMBL" id="VDM71864.1"/>
    </source>
</evidence>
<keyword evidence="4 6" id="KW-1133">Transmembrane helix</keyword>
<evidence type="ECO:0000256" key="3">
    <source>
        <dbReference type="ARBA" id="ARBA00022692"/>
    </source>
</evidence>
<accession>A0A3P7J1P6</accession>
<dbReference type="GO" id="GO:0033013">
    <property type="term" value="P:tetrapyrrole metabolic process"/>
    <property type="evidence" value="ECO:0007669"/>
    <property type="project" value="UniProtKB-ARBA"/>
</dbReference>
<evidence type="ECO:0000256" key="1">
    <source>
        <dbReference type="ARBA" id="ARBA00004141"/>
    </source>
</evidence>
<feature type="transmembrane region" description="Helical" evidence="6">
    <location>
        <begin position="12"/>
        <end position="31"/>
    </location>
</feature>
<dbReference type="Proteomes" id="UP000270094">
    <property type="component" value="Unassembled WGS sequence"/>
</dbReference>
<keyword evidence="3 6" id="KW-0812">Transmembrane</keyword>
<dbReference type="PANTHER" id="PTHR10057:SF0">
    <property type="entry name" value="TRANSLOCATOR PROTEIN"/>
    <property type="match status" value="1"/>
</dbReference>
<feature type="transmembrane region" description="Helical" evidence="6">
    <location>
        <begin position="97"/>
        <end position="116"/>
    </location>
</feature>
<keyword evidence="8" id="KW-1185">Reference proteome</keyword>
<name>A0A3P7J1P6_STRVU</name>
<organism evidence="7 8">
    <name type="scientific">Strongylus vulgaris</name>
    <name type="common">Blood worm</name>
    <dbReference type="NCBI Taxonomy" id="40348"/>
    <lineage>
        <taxon>Eukaryota</taxon>
        <taxon>Metazoa</taxon>
        <taxon>Ecdysozoa</taxon>
        <taxon>Nematoda</taxon>
        <taxon>Chromadorea</taxon>
        <taxon>Rhabditida</taxon>
        <taxon>Rhabditina</taxon>
        <taxon>Rhabditomorpha</taxon>
        <taxon>Strongyloidea</taxon>
        <taxon>Strongylidae</taxon>
        <taxon>Strongylus</taxon>
    </lineage>
</organism>
<keyword evidence="5 6" id="KW-0472">Membrane</keyword>
<protein>
    <recommendedName>
        <fullName evidence="9">TspO/MBR-related protein</fullName>
    </recommendedName>
</protein>
<dbReference type="InterPro" id="IPR004307">
    <property type="entry name" value="TspO_MBR"/>
</dbReference>
<reference evidence="7 8" key="1">
    <citation type="submission" date="2018-11" db="EMBL/GenBank/DDBJ databases">
        <authorList>
            <consortium name="Pathogen Informatics"/>
        </authorList>
    </citation>
    <scope>NUCLEOTIDE SEQUENCE [LARGE SCALE GENOMIC DNA]</scope>
</reference>
<dbReference type="EMBL" id="UYYB01022450">
    <property type="protein sequence ID" value="VDM71864.1"/>
    <property type="molecule type" value="Genomic_DNA"/>
</dbReference>
<comment type="subcellular location">
    <subcellularLocation>
        <location evidence="1">Membrane</location>
        <topology evidence="1">Multi-pass membrane protein</topology>
    </subcellularLocation>
</comment>
<dbReference type="OrthoDB" id="8841220at2759"/>
<evidence type="ECO:0000256" key="5">
    <source>
        <dbReference type="ARBA" id="ARBA00023136"/>
    </source>
</evidence>
<gene>
    <name evidence="7" type="ORF">SVUK_LOCUS6862</name>
</gene>
<sequence length="127" mass="13858">MSAPQKDTRNALIATMVPAGAAVTAFAMFARDKDVVDWWTNVKKPSWAPKDVRLYSVMDILALAPLGYASYLVYKNGGVTDNRLPTVQGFDYTDTRFALGLYGVNMALALATIPFVKKKCLGCVSQC</sequence>
<dbReference type="InterPro" id="IPR038330">
    <property type="entry name" value="TspO/MBR-related_sf"/>
</dbReference>
<comment type="similarity">
    <text evidence="2">Belongs to the TspO/BZRP family.</text>
</comment>
<evidence type="ECO:0000256" key="4">
    <source>
        <dbReference type="ARBA" id="ARBA00022989"/>
    </source>
</evidence>
<dbReference type="Pfam" id="PF03073">
    <property type="entry name" value="TspO_MBR"/>
    <property type="match status" value="1"/>
</dbReference>
<dbReference type="AlphaFoldDB" id="A0A3P7J1P6"/>
<evidence type="ECO:0000313" key="8">
    <source>
        <dbReference type="Proteomes" id="UP000270094"/>
    </source>
</evidence>
<evidence type="ECO:0000256" key="6">
    <source>
        <dbReference type="SAM" id="Phobius"/>
    </source>
</evidence>
<dbReference type="GO" id="GO:0005741">
    <property type="term" value="C:mitochondrial outer membrane"/>
    <property type="evidence" value="ECO:0007669"/>
    <property type="project" value="TreeGrafter"/>
</dbReference>
<feature type="transmembrane region" description="Helical" evidence="6">
    <location>
        <begin position="52"/>
        <end position="74"/>
    </location>
</feature>
<evidence type="ECO:0000256" key="2">
    <source>
        <dbReference type="ARBA" id="ARBA00007524"/>
    </source>
</evidence>
<evidence type="ECO:0008006" key="9">
    <source>
        <dbReference type="Google" id="ProtNLM"/>
    </source>
</evidence>
<dbReference type="Gene3D" id="1.20.1260.100">
    <property type="entry name" value="TspO/MBR protein"/>
    <property type="match status" value="1"/>
</dbReference>
<dbReference type="PANTHER" id="PTHR10057">
    <property type="entry name" value="PERIPHERAL-TYPE BENZODIAZEPINE RECEPTOR"/>
    <property type="match status" value="1"/>
</dbReference>
<proteinExistence type="inferred from homology"/>